<dbReference type="AlphaFoldDB" id="A0A484KQT2"/>
<keyword evidence="1" id="KW-0472">Membrane</keyword>
<gene>
    <name evidence="2" type="ORF">CCAM_LOCUS8631</name>
</gene>
<evidence type="ECO:0000256" key="1">
    <source>
        <dbReference type="SAM" id="Phobius"/>
    </source>
</evidence>
<accession>A0A484KQT2</accession>
<feature type="transmembrane region" description="Helical" evidence="1">
    <location>
        <begin position="44"/>
        <end position="68"/>
    </location>
</feature>
<protein>
    <submittedName>
        <fullName evidence="2">Uncharacterized protein</fullName>
    </submittedName>
</protein>
<evidence type="ECO:0000313" key="3">
    <source>
        <dbReference type="Proteomes" id="UP000595140"/>
    </source>
</evidence>
<keyword evidence="3" id="KW-1185">Reference proteome</keyword>
<sequence length="81" mass="9223">MRRNLFVVFVQVIAHYFGLLVRTFEENAALELLVLSLFRTTPWMGRAIVESIPIAFVRLAICFIATFAKFLGDQDVGFLQA</sequence>
<reference evidence="2 3" key="1">
    <citation type="submission" date="2018-04" db="EMBL/GenBank/DDBJ databases">
        <authorList>
            <person name="Vogel A."/>
        </authorList>
    </citation>
    <scope>NUCLEOTIDE SEQUENCE [LARGE SCALE GENOMIC DNA]</scope>
</reference>
<evidence type="ECO:0000313" key="2">
    <source>
        <dbReference type="EMBL" id="VFQ66855.1"/>
    </source>
</evidence>
<keyword evidence="1" id="KW-0812">Transmembrane</keyword>
<organism evidence="2 3">
    <name type="scientific">Cuscuta campestris</name>
    <dbReference type="NCBI Taxonomy" id="132261"/>
    <lineage>
        <taxon>Eukaryota</taxon>
        <taxon>Viridiplantae</taxon>
        <taxon>Streptophyta</taxon>
        <taxon>Embryophyta</taxon>
        <taxon>Tracheophyta</taxon>
        <taxon>Spermatophyta</taxon>
        <taxon>Magnoliopsida</taxon>
        <taxon>eudicotyledons</taxon>
        <taxon>Gunneridae</taxon>
        <taxon>Pentapetalae</taxon>
        <taxon>asterids</taxon>
        <taxon>lamiids</taxon>
        <taxon>Solanales</taxon>
        <taxon>Convolvulaceae</taxon>
        <taxon>Cuscuteae</taxon>
        <taxon>Cuscuta</taxon>
        <taxon>Cuscuta subgen. Grammica</taxon>
        <taxon>Cuscuta sect. Cleistogrammica</taxon>
    </lineage>
</organism>
<proteinExistence type="predicted"/>
<keyword evidence="1" id="KW-1133">Transmembrane helix</keyword>
<dbReference type="Proteomes" id="UP000595140">
    <property type="component" value="Unassembled WGS sequence"/>
</dbReference>
<feature type="transmembrane region" description="Helical" evidence="1">
    <location>
        <begin position="5"/>
        <end position="24"/>
    </location>
</feature>
<name>A0A484KQT2_9ASTE</name>
<dbReference type="EMBL" id="OOIL02000560">
    <property type="protein sequence ID" value="VFQ66855.1"/>
    <property type="molecule type" value="Genomic_DNA"/>
</dbReference>